<evidence type="ECO:0008006" key="4">
    <source>
        <dbReference type="Google" id="ProtNLM"/>
    </source>
</evidence>
<keyword evidence="3" id="KW-1185">Reference proteome</keyword>
<evidence type="ECO:0000313" key="3">
    <source>
        <dbReference type="Proteomes" id="UP001321473"/>
    </source>
</evidence>
<organism evidence="2 3">
    <name type="scientific">Amblyomma americanum</name>
    <name type="common">Lone star tick</name>
    <dbReference type="NCBI Taxonomy" id="6943"/>
    <lineage>
        <taxon>Eukaryota</taxon>
        <taxon>Metazoa</taxon>
        <taxon>Ecdysozoa</taxon>
        <taxon>Arthropoda</taxon>
        <taxon>Chelicerata</taxon>
        <taxon>Arachnida</taxon>
        <taxon>Acari</taxon>
        <taxon>Parasitiformes</taxon>
        <taxon>Ixodida</taxon>
        <taxon>Ixodoidea</taxon>
        <taxon>Ixodidae</taxon>
        <taxon>Amblyomminae</taxon>
        <taxon>Amblyomma</taxon>
    </lineage>
</organism>
<accession>A0AAQ4EG01</accession>
<sequence length="110" mass="11625">MLSSVALCGRGLAWFLALLVLGSLLVCQARGEPQAGGDWNALSGMWGKRAADWNRLSGMWGKRGPYGPYQALLLRAGESGEGAGHGISARAAGPAALRENHWNDLSGYWG</sequence>
<gene>
    <name evidence="2" type="ORF">V5799_011866</name>
</gene>
<reference evidence="2 3" key="1">
    <citation type="journal article" date="2023" name="Arcadia Sci">
        <title>De novo assembly of a long-read Amblyomma americanum tick genome.</title>
        <authorList>
            <person name="Chou S."/>
            <person name="Poskanzer K.E."/>
            <person name="Rollins M."/>
            <person name="Thuy-Boun P.S."/>
        </authorList>
    </citation>
    <scope>NUCLEOTIDE SEQUENCE [LARGE SCALE GENOMIC DNA]</scope>
    <source>
        <strain evidence="2">F_SG_1</strain>
        <tissue evidence="2">Salivary glands</tissue>
    </source>
</reference>
<feature type="signal peptide" evidence="1">
    <location>
        <begin position="1"/>
        <end position="31"/>
    </location>
</feature>
<evidence type="ECO:0000313" key="2">
    <source>
        <dbReference type="EMBL" id="KAK8773601.1"/>
    </source>
</evidence>
<evidence type="ECO:0000256" key="1">
    <source>
        <dbReference type="SAM" id="SignalP"/>
    </source>
</evidence>
<keyword evidence="1" id="KW-0732">Signal</keyword>
<comment type="caution">
    <text evidence="2">The sequence shown here is derived from an EMBL/GenBank/DDBJ whole genome shotgun (WGS) entry which is preliminary data.</text>
</comment>
<dbReference type="Proteomes" id="UP001321473">
    <property type="component" value="Unassembled WGS sequence"/>
</dbReference>
<protein>
    <recommendedName>
        <fullName evidence="4">Secreted protein</fullName>
    </recommendedName>
</protein>
<name>A0AAQ4EG01_AMBAM</name>
<dbReference type="EMBL" id="JARKHS020016616">
    <property type="protein sequence ID" value="KAK8773601.1"/>
    <property type="molecule type" value="Genomic_DNA"/>
</dbReference>
<dbReference type="AlphaFoldDB" id="A0AAQ4EG01"/>
<proteinExistence type="predicted"/>
<feature type="chain" id="PRO_5042870523" description="Secreted protein" evidence="1">
    <location>
        <begin position="32"/>
        <end position="110"/>
    </location>
</feature>